<accession>A0ABS9X0L1</accession>
<dbReference type="CDD" id="cd07326">
    <property type="entry name" value="M56_BlaR1_MecR1_like"/>
    <property type="match status" value="1"/>
</dbReference>
<evidence type="ECO:0000313" key="3">
    <source>
        <dbReference type="Proteomes" id="UP001139646"/>
    </source>
</evidence>
<feature type="domain" description="Peptidase M56" evidence="1">
    <location>
        <begin position="5"/>
        <end position="175"/>
    </location>
</feature>
<dbReference type="RefSeq" id="WP_242285844.1">
    <property type="nucleotide sequence ID" value="NZ_JAKKSL010000002.1"/>
</dbReference>
<dbReference type="Proteomes" id="UP001139646">
    <property type="component" value="Unassembled WGS sequence"/>
</dbReference>
<dbReference type="Gene3D" id="3.30.2010.10">
    <property type="entry name" value="Metalloproteases ('zincins'), catalytic domain"/>
    <property type="match status" value="1"/>
</dbReference>
<evidence type="ECO:0000259" key="1">
    <source>
        <dbReference type="Pfam" id="PF05569"/>
    </source>
</evidence>
<dbReference type="EMBL" id="JAKKSL010000002">
    <property type="protein sequence ID" value="MCI2283705.1"/>
    <property type="molecule type" value="Genomic_DNA"/>
</dbReference>
<dbReference type="Pfam" id="PF05569">
    <property type="entry name" value="Peptidase_M56"/>
    <property type="match status" value="1"/>
</dbReference>
<dbReference type="PANTHER" id="PTHR34978">
    <property type="entry name" value="POSSIBLE SENSOR-TRANSDUCER PROTEIN BLAR"/>
    <property type="match status" value="1"/>
</dbReference>
<sequence>MIIFFSFSIFIAVRSLVLAYKNHHQISFLRTLATKKSEYVLIIDSSIPAAFTGGLIKPSCFVSSGLIEQLNSDDIEIIIQHELAHLHYADPLKKWIFSFFAAYFTPNVNKILKSMMAISMEQAADSFFVKSQQQAHNVASTLVRFTRLAAKYSIHKQYKSELLVHFCRQSIEQRVLQLLSDTQFKPFPMKVVFLGVILLAVISTTSVDSLHHAIETLFNH</sequence>
<dbReference type="InterPro" id="IPR008756">
    <property type="entry name" value="Peptidase_M56"/>
</dbReference>
<organism evidence="2 3">
    <name type="scientific">Colwellia maritima</name>
    <dbReference type="NCBI Taxonomy" id="2912588"/>
    <lineage>
        <taxon>Bacteria</taxon>
        <taxon>Pseudomonadati</taxon>
        <taxon>Pseudomonadota</taxon>
        <taxon>Gammaproteobacteria</taxon>
        <taxon>Alteromonadales</taxon>
        <taxon>Colwelliaceae</taxon>
        <taxon>Colwellia</taxon>
    </lineage>
</organism>
<comment type="caution">
    <text evidence="2">The sequence shown here is derived from an EMBL/GenBank/DDBJ whole genome shotgun (WGS) entry which is preliminary data.</text>
</comment>
<gene>
    <name evidence="2" type="ORF">L3081_10250</name>
</gene>
<dbReference type="PANTHER" id="PTHR34978:SF3">
    <property type="entry name" value="SLR0241 PROTEIN"/>
    <property type="match status" value="1"/>
</dbReference>
<keyword evidence="3" id="KW-1185">Reference proteome</keyword>
<evidence type="ECO:0000313" key="2">
    <source>
        <dbReference type="EMBL" id="MCI2283705.1"/>
    </source>
</evidence>
<dbReference type="InterPro" id="IPR052173">
    <property type="entry name" value="Beta-lactam_resp_regulator"/>
</dbReference>
<protein>
    <submittedName>
        <fullName evidence="2">M56 family metallopeptidase</fullName>
    </submittedName>
</protein>
<reference evidence="2" key="1">
    <citation type="submission" date="2022-01" db="EMBL/GenBank/DDBJ databases">
        <title>Colwellia maritima, isolated from seawater.</title>
        <authorList>
            <person name="Kristyanto S."/>
            <person name="Jung J."/>
            <person name="Jeon C.O."/>
        </authorList>
    </citation>
    <scope>NUCLEOTIDE SEQUENCE</scope>
    <source>
        <strain evidence="2">MSW7</strain>
    </source>
</reference>
<name>A0ABS9X0L1_9GAMM</name>
<proteinExistence type="predicted"/>